<name>A0ABD1RPR2_9LAMI</name>
<dbReference type="PANTHER" id="PTHR37179:SF1">
    <property type="entry name" value="TRANSGLYCOSYLASE"/>
    <property type="match status" value="1"/>
</dbReference>
<organism evidence="1 2">
    <name type="scientific">Forsythia ovata</name>
    <dbReference type="NCBI Taxonomy" id="205694"/>
    <lineage>
        <taxon>Eukaryota</taxon>
        <taxon>Viridiplantae</taxon>
        <taxon>Streptophyta</taxon>
        <taxon>Embryophyta</taxon>
        <taxon>Tracheophyta</taxon>
        <taxon>Spermatophyta</taxon>
        <taxon>Magnoliopsida</taxon>
        <taxon>eudicotyledons</taxon>
        <taxon>Gunneridae</taxon>
        <taxon>Pentapetalae</taxon>
        <taxon>asterids</taxon>
        <taxon>lamiids</taxon>
        <taxon>Lamiales</taxon>
        <taxon>Oleaceae</taxon>
        <taxon>Forsythieae</taxon>
        <taxon>Forsythia</taxon>
    </lineage>
</organism>
<dbReference type="Proteomes" id="UP001604277">
    <property type="component" value="Unassembled WGS sequence"/>
</dbReference>
<dbReference type="AlphaFoldDB" id="A0ABD1RPR2"/>
<reference evidence="2" key="1">
    <citation type="submission" date="2024-07" db="EMBL/GenBank/DDBJ databases">
        <title>Two chromosome-level genome assemblies of Korean endemic species Abeliophyllum distichum and Forsythia ovata (Oleaceae).</title>
        <authorList>
            <person name="Jang H."/>
        </authorList>
    </citation>
    <scope>NUCLEOTIDE SEQUENCE [LARGE SCALE GENOMIC DNA]</scope>
</reference>
<keyword evidence="2" id="KW-1185">Reference proteome</keyword>
<dbReference type="PANTHER" id="PTHR37179">
    <property type="entry name" value="TRANSGLYCOSYLASE"/>
    <property type="match status" value="1"/>
</dbReference>
<dbReference type="EMBL" id="JBFOLJ010000012">
    <property type="protein sequence ID" value="KAL2489817.1"/>
    <property type="molecule type" value="Genomic_DNA"/>
</dbReference>
<gene>
    <name evidence="1" type="ORF">Fot_43109</name>
</gene>
<evidence type="ECO:0000313" key="1">
    <source>
        <dbReference type="EMBL" id="KAL2489817.1"/>
    </source>
</evidence>
<evidence type="ECO:0000313" key="2">
    <source>
        <dbReference type="Proteomes" id="UP001604277"/>
    </source>
</evidence>
<sequence length="192" mass="22050">MRLMVIISCDPDGQPYLMQTEMKVVAGIIVRRHFVSQIDSDMLCAIAELESGGVLFYVGIPRAIVVYFFDTIKTFAHIEKQEEFCYTGYDRKLYGKLLDLCNVDSSLHELEMRFLLPRDALFAEPIQITLDKYVHWYVSLTKQGQHRPICVTRVIKGPAEFSHVVNNQSDAVEVGELEFHIEIETLSFNNVQ</sequence>
<accession>A0ABD1RPR2</accession>
<proteinExistence type="predicted"/>
<comment type="caution">
    <text evidence="1">The sequence shown here is derived from an EMBL/GenBank/DDBJ whole genome shotgun (WGS) entry which is preliminary data.</text>
</comment>
<protein>
    <submittedName>
        <fullName evidence="1">SLT domain-containing protein</fullName>
    </submittedName>
</protein>